<name>A0A919K6Y6_9ACTN</name>
<dbReference type="GO" id="GO:0004806">
    <property type="term" value="F:triacylglycerol lipase activity"/>
    <property type="evidence" value="ECO:0007669"/>
    <property type="project" value="TreeGrafter"/>
</dbReference>
<dbReference type="Proteomes" id="UP000636960">
    <property type="component" value="Unassembled WGS sequence"/>
</dbReference>
<dbReference type="EMBL" id="BOMV01000078">
    <property type="protein sequence ID" value="GIF00046.1"/>
    <property type="molecule type" value="Genomic_DNA"/>
</dbReference>
<proteinExistence type="predicted"/>
<dbReference type="SUPFAM" id="SSF53474">
    <property type="entry name" value="alpha/beta-Hydrolases"/>
    <property type="match status" value="1"/>
</dbReference>
<evidence type="ECO:0000313" key="3">
    <source>
        <dbReference type="Proteomes" id="UP000636960"/>
    </source>
</evidence>
<dbReference type="Pfam" id="PF00561">
    <property type="entry name" value="Abhydrolase_1"/>
    <property type="match status" value="1"/>
</dbReference>
<sequence>MTIDLGVPVVFVHGGLCPDLFHPLLTEPALADRRLIRYHRAGYAGSPHVGFSVGAQAAHLGSLLRHRGIDRAHVVGHSSGACIALQFALDQPDAVRSLALLETALLAVPSGPFAAVAMRQFQAGERAAAVRTWWTGVAGEDSTLGESDADTFFGHELPAVRAWSFGPAEAARISQPVLAVLGARSHEVTPVFNQRHELLLSWLPRAESLILPHATHLLPAQNPAGLAEGLARFFTKMP</sequence>
<comment type="caution">
    <text evidence="2">The sequence shown here is derived from an EMBL/GenBank/DDBJ whole genome shotgun (WGS) entry which is preliminary data.</text>
</comment>
<dbReference type="InterPro" id="IPR029058">
    <property type="entry name" value="AB_hydrolase_fold"/>
</dbReference>
<dbReference type="AlphaFoldDB" id="A0A919K6Y6"/>
<dbReference type="InterPro" id="IPR000073">
    <property type="entry name" value="AB_hydrolase_1"/>
</dbReference>
<feature type="domain" description="AB hydrolase-1" evidence="1">
    <location>
        <begin position="8"/>
        <end position="108"/>
    </location>
</feature>
<reference evidence="2" key="1">
    <citation type="submission" date="2021-01" db="EMBL/GenBank/DDBJ databases">
        <title>Whole genome shotgun sequence of Actinoplanes rishiriensis NBRC 108556.</title>
        <authorList>
            <person name="Komaki H."/>
            <person name="Tamura T."/>
        </authorList>
    </citation>
    <scope>NUCLEOTIDE SEQUENCE</scope>
    <source>
        <strain evidence="2">NBRC 108556</strain>
    </source>
</reference>
<keyword evidence="2" id="KW-0378">Hydrolase</keyword>
<gene>
    <name evidence="2" type="ORF">Ari01nite_75100</name>
</gene>
<dbReference type="RefSeq" id="WP_203787331.1">
    <property type="nucleotide sequence ID" value="NZ_BOMV01000078.1"/>
</dbReference>
<dbReference type="PANTHER" id="PTHR43433:SF5">
    <property type="entry name" value="AB HYDROLASE-1 DOMAIN-CONTAINING PROTEIN"/>
    <property type="match status" value="1"/>
</dbReference>
<dbReference type="InterPro" id="IPR050471">
    <property type="entry name" value="AB_hydrolase"/>
</dbReference>
<organism evidence="2 3">
    <name type="scientific">Paractinoplanes rishiriensis</name>
    <dbReference type="NCBI Taxonomy" id="1050105"/>
    <lineage>
        <taxon>Bacteria</taxon>
        <taxon>Bacillati</taxon>
        <taxon>Actinomycetota</taxon>
        <taxon>Actinomycetes</taxon>
        <taxon>Micromonosporales</taxon>
        <taxon>Micromonosporaceae</taxon>
        <taxon>Paractinoplanes</taxon>
    </lineage>
</organism>
<keyword evidence="3" id="KW-1185">Reference proteome</keyword>
<evidence type="ECO:0000259" key="1">
    <source>
        <dbReference type="Pfam" id="PF00561"/>
    </source>
</evidence>
<dbReference type="GO" id="GO:0046503">
    <property type="term" value="P:glycerolipid catabolic process"/>
    <property type="evidence" value="ECO:0007669"/>
    <property type="project" value="TreeGrafter"/>
</dbReference>
<protein>
    <submittedName>
        <fullName evidence="2">Alpha/beta hydrolase</fullName>
    </submittedName>
</protein>
<accession>A0A919K6Y6</accession>
<evidence type="ECO:0000313" key="2">
    <source>
        <dbReference type="EMBL" id="GIF00046.1"/>
    </source>
</evidence>
<dbReference type="PANTHER" id="PTHR43433">
    <property type="entry name" value="HYDROLASE, ALPHA/BETA FOLD FAMILY PROTEIN"/>
    <property type="match status" value="1"/>
</dbReference>
<dbReference type="Gene3D" id="3.40.50.1820">
    <property type="entry name" value="alpha/beta hydrolase"/>
    <property type="match status" value="1"/>
</dbReference>